<dbReference type="SUPFAM" id="SSF52540">
    <property type="entry name" value="P-loop containing nucleoside triphosphate hydrolases"/>
    <property type="match status" value="1"/>
</dbReference>
<organism evidence="6 7">
    <name type="scientific">Pseudomonas ulcerans</name>
    <dbReference type="NCBI Taxonomy" id="3115852"/>
    <lineage>
        <taxon>Bacteria</taxon>
        <taxon>Pseudomonadati</taxon>
        <taxon>Pseudomonadota</taxon>
        <taxon>Gammaproteobacteria</taxon>
        <taxon>Pseudomonadales</taxon>
        <taxon>Pseudomonadaceae</taxon>
        <taxon>Pseudomonas</taxon>
    </lineage>
</organism>
<dbReference type="Pfam" id="PF00005">
    <property type="entry name" value="ABC_tran"/>
    <property type="match status" value="1"/>
</dbReference>
<evidence type="ECO:0000256" key="3">
    <source>
        <dbReference type="ARBA" id="ARBA00022741"/>
    </source>
</evidence>
<dbReference type="InterPro" id="IPR017871">
    <property type="entry name" value="ABC_transporter-like_CS"/>
</dbReference>
<dbReference type="Gene3D" id="3.40.50.300">
    <property type="entry name" value="P-loop containing nucleotide triphosphate hydrolases"/>
    <property type="match status" value="1"/>
</dbReference>
<comment type="similarity">
    <text evidence="1">Belongs to the ABC transporter superfamily.</text>
</comment>
<evidence type="ECO:0000256" key="1">
    <source>
        <dbReference type="ARBA" id="ARBA00005417"/>
    </source>
</evidence>
<evidence type="ECO:0000256" key="2">
    <source>
        <dbReference type="ARBA" id="ARBA00022448"/>
    </source>
</evidence>
<proteinExistence type="inferred from homology"/>
<dbReference type="EMBL" id="JAZDQJ010000033">
    <property type="protein sequence ID" value="MEE1936125.1"/>
    <property type="molecule type" value="Genomic_DNA"/>
</dbReference>
<protein>
    <submittedName>
        <fullName evidence="6">Manganese/iron ABC transporter ATP-binding protein</fullName>
    </submittedName>
</protein>
<evidence type="ECO:0000313" key="7">
    <source>
        <dbReference type="Proteomes" id="UP001335100"/>
    </source>
</evidence>
<evidence type="ECO:0000256" key="4">
    <source>
        <dbReference type="ARBA" id="ARBA00022840"/>
    </source>
</evidence>
<dbReference type="PANTHER" id="PTHR42734">
    <property type="entry name" value="METAL TRANSPORT SYSTEM ATP-BINDING PROTEIN TM_0124-RELATED"/>
    <property type="match status" value="1"/>
</dbReference>
<dbReference type="CDD" id="cd03235">
    <property type="entry name" value="ABC_Metallic_Cations"/>
    <property type="match status" value="1"/>
</dbReference>
<comment type="caution">
    <text evidence="6">The sequence shown here is derived from an EMBL/GenBank/DDBJ whole genome shotgun (WGS) entry which is preliminary data.</text>
</comment>
<dbReference type="GO" id="GO:0005524">
    <property type="term" value="F:ATP binding"/>
    <property type="evidence" value="ECO:0007669"/>
    <property type="project" value="UniProtKB-KW"/>
</dbReference>
<dbReference type="Proteomes" id="UP001335100">
    <property type="component" value="Unassembled WGS sequence"/>
</dbReference>
<evidence type="ECO:0000259" key="5">
    <source>
        <dbReference type="PROSITE" id="PS50893"/>
    </source>
</evidence>
<keyword evidence="7" id="KW-1185">Reference proteome</keyword>
<dbReference type="PANTHER" id="PTHR42734:SF5">
    <property type="entry name" value="IRON TRANSPORT SYSTEM ATP-BINDING PROTEIN HI_0361-RELATED"/>
    <property type="match status" value="1"/>
</dbReference>
<dbReference type="InterPro" id="IPR027417">
    <property type="entry name" value="P-loop_NTPase"/>
</dbReference>
<dbReference type="InterPro" id="IPR003439">
    <property type="entry name" value="ABC_transporter-like_ATP-bd"/>
</dbReference>
<dbReference type="PROSITE" id="PS00211">
    <property type="entry name" value="ABC_TRANSPORTER_1"/>
    <property type="match status" value="1"/>
</dbReference>
<accession>A0ABU7HX76</accession>
<dbReference type="RefSeq" id="WP_330076822.1">
    <property type="nucleotide sequence ID" value="NZ_JAZDQJ010000033.1"/>
</dbReference>
<sequence length="292" mass="32199">MKVATLEPGIVVKGATVTYRNGHTALQDASFELPHGTITALVGINGSGKSTLFKAIMGLVRLVAGSISVLGMPAGQALRKKHTAYVPQAEEVDWDFPVLVEDVVMMGRYGHMGPLRIARRADHEAVDAALERVDMTALRKRQIGELSGGQRKRVFLARALAQDSRIILLDEPFTGVDVKTEDQIIQLLRELREEGRIMLVSTHNLGSVPEFCDRVVLIKRTVLAHGPTDEVYTRDNLERAFGGVLRHFALVQGSEQLQPGVSVFSDDERPLILRDGLPARRQNDSDNEAHRD</sequence>
<dbReference type="InterPro" id="IPR050153">
    <property type="entry name" value="Metal_Ion_Import_ABC"/>
</dbReference>
<dbReference type="SMART" id="SM00382">
    <property type="entry name" value="AAA"/>
    <property type="match status" value="1"/>
</dbReference>
<keyword evidence="3" id="KW-0547">Nucleotide-binding</keyword>
<keyword evidence="2" id="KW-0813">Transport</keyword>
<evidence type="ECO:0000313" key="6">
    <source>
        <dbReference type="EMBL" id="MEE1936125.1"/>
    </source>
</evidence>
<reference evidence="6 7" key="1">
    <citation type="submission" date="2024-01" db="EMBL/GenBank/DDBJ databases">
        <title>Unpublished Manusciprt.</title>
        <authorList>
            <person name="Duman M."/>
            <person name="Valdes E.G."/>
            <person name="Ajmi N."/>
            <person name="Altun S."/>
            <person name="Saticioglu I.B."/>
        </authorList>
    </citation>
    <scope>NUCLEOTIDE SEQUENCE [LARGE SCALE GENOMIC DNA]</scope>
    <source>
        <strain evidence="6 7">148P</strain>
    </source>
</reference>
<name>A0ABU7HX76_9PSED</name>
<dbReference type="NCBIfam" id="NF011630">
    <property type="entry name" value="PRK15056.1"/>
    <property type="match status" value="1"/>
</dbReference>
<keyword evidence="4 6" id="KW-0067">ATP-binding</keyword>
<dbReference type="InterPro" id="IPR003593">
    <property type="entry name" value="AAA+_ATPase"/>
</dbReference>
<gene>
    <name evidence="6" type="ORF">V0R50_23115</name>
</gene>
<feature type="domain" description="ABC transporter" evidence="5">
    <location>
        <begin position="10"/>
        <end position="245"/>
    </location>
</feature>
<dbReference type="PROSITE" id="PS50893">
    <property type="entry name" value="ABC_TRANSPORTER_2"/>
    <property type="match status" value="1"/>
</dbReference>